<organism evidence="4 5">
    <name type="scientific">Salisediminibacterium halotolerans</name>
    <dbReference type="NCBI Taxonomy" id="517425"/>
    <lineage>
        <taxon>Bacteria</taxon>
        <taxon>Bacillati</taxon>
        <taxon>Bacillota</taxon>
        <taxon>Bacilli</taxon>
        <taxon>Bacillales</taxon>
        <taxon>Bacillaceae</taxon>
        <taxon>Salisediminibacterium</taxon>
    </lineage>
</organism>
<dbReference type="RefSeq" id="WP_093073399.1">
    <property type="nucleotide sequence ID" value="NZ_FOGV01000017.1"/>
</dbReference>
<evidence type="ECO:0000313" key="4">
    <source>
        <dbReference type="EMBL" id="SES15705.1"/>
    </source>
</evidence>
<dbReference type="GO" id="GO:0008705">
    <property type="term" value="F:methionine synthase activity"/>
    <property type="evidence" value="ECO:0007669"/>
    <property type="project" value="TreeGrafter"/>
</dbReference>
<dbReference type="Proteomes" id="UP000199318">
    <property type="component" value="Unassembled WGS sequence"/>
</dbReference>
<dbReference type="InterPro" id="IPR036594">
    <property type="entry name" value="Meth_synthase_dom"/>
</dbReference>
<keyword evidence="2" id="KW-0170">Cobalt</keyword>
<dbReference type="STRING" id="1464123.SAMN05444126_11745"/>
<dbReference type="Pfam" id="PF02310">
    <property type="entry name" value="B12-binding"/>
    <property type="match status" value="1"/>
</dbReference>
<evidence type="ECO:0000259" key="3">
    <source>
        <dbReference type="PROSITE" id="PS51332"/>
    </source>
</evidence>
<dbReference type="PROSITE" id="PS51332">
    <property type="entry name" value="B12_BINDING"/>
    <property type="match status" value="1"/>
</dbReference>
<dbReference type="Gene3D" id="1.10.1240.10">
    <property type="entry name" value="Methionine synthase domain"/>
    <property type="match status" value="1"/>
</dbReference>
<accession>A0A1H9V1Y2</accession>
<dbReference type="PANTHER" id="PTHR45833:SF1">
    <property type="entry name" value="METHIONINE SYNTHASE"/>
    <property type="match status" value="1"/>
</dbReference>
<protein>
    <submittedName>
        <fullName evidence="4">Methanogenic corrinoid protein MtbC1</fullName>
    </submittedName>
</protein>
<dbReference type="InterPro" id="IPR036724">
    <property type="entry name" value="Cobalamin-bd_sf"/>
</dbReference>
<evidence type="ECO:0000256" key="1">
    <source>
        <dbReference type="ARBA" id="ARBA00022723"/>
    </source>
</evidence>
<dbReference type="GO" id="GO:0031419">
    <property type="term" value="F:cobalamin binding"/>
    <property type="evidence" value="ECO:0007669"/>
    <property type="project" value="InterPro"/>
</dbReference>
<dbReference type="InterPro" id="IPR050554">
    <property type="entry name" value="Met_Synthase/Corrinoid"/>
</dbReference>
<dbReference type="GO" id="GO:0050667">
    <property type="term" value="P:homocysteine metabolic process"/>
    <property type="evidence" value="ECO:0007669"/>
    <property type="project" value="TreeGrafter"/>
</dbReference>
<dbReference type="GO" id="GO:0046872">
    <property type="term" value="F:metal ion binding"/>
    <property type="evidence" value="ECO:0007669"/>
    <property type="project" value="UniProtKB-KW"/>
</dbReference>
<evidence type="ECO:0000313" key="5">
    <source>
        <dbReference type="Proteomes" id="UP000199318"/>
    </source>
</evidence>
<proteinExistence type="predicted"/>
<dbReference type="InterPro" id="IPR003759">
    <property type="entry name" value="Cbl-bd_cap"/>
</dbReference>
<name>A0A1H9V1Y2_9BACI</name>
<dbReference type="GO" id="GO:0005829">
    <property type="term" value="C:cytosol"/>
    <property type="evidence" value="ECO:0007669"/>
    <property type="project" value="TreeGrafter"/>
</dbReference>
<dbReference type="Gene3D" id="3.40.50.280">
    <property type="entry name" value="Cobalamin-binding domain"/>
    <property type="match status" value="1"/>
</dbReference>
<reference evidence="5" key="1">
    <citation type="submission" date="2016-10" db="EMBL/GenBank/DDBJ databases">
        <authorList>
            <person name="de Groot N.N."/>
        </authorList>
    </citation>
    <scope>NUCLEOTIDE SEQUENCE [LARGE SCALE GENOMIC DNA]</scope>
    <source>
        <strain evidence="5">10nlg</strain>
    </source>
</reference>
<gene>
    <name evidence="4" type="ORF">SAMN05444126_11745</name>
</gene>
<dbReference type="Pfam" id="PF02607">
    <property type="entry name" value="B12-binding_2"/>
    <property type="match status" value="1"/>
</dbReference>
<feature type="domain" description="B12-binding" evidence="3">
    <location>
        <begin position="87"/>
        <end position="214"/>
    </location>
</feature>
<dbReference type="GO" id="GO:0046653">
    <property type="term" value="P:tetrahydrofolate metabolic process"/>
    <property type="evidence" value="ECO:0007669"/>
    <property type="project" value="TreeGrafter"/>
</dbReference>
<keyword evidence="1" id="KW-0479">Metal-binding</keyword>
<dbReference type="EMBL" id="FOGV01000017">
    <property type="protein sequence ID" value="SES15705.1"/>
    <property type="molecule type" value="Genomic_DNA"/>
</dbReference>
<dbReference type="OrthoDB" id="5756833at2"/>
<dbReference type="SUPFAM" id="SSF52242">
    <property type="entry name" value="Cobalamin (vitamin B12)-binding domain"/>
    <property type="match status" value="1"/>
</dbReference>
<keyword evidence="5" id="KW-1185">Reference proteome</keyword>
<dbReference type="PANTHER" id="PTHR45833">
    <property type="entry name" value="METHIONINE SYNTHASE"/>
    <property type="match status" value="1"/>
</dbReference>
<sequence length="216" mass="24399">MPITPEQLAHLFLEGKEDEAFDAVKAYQETYSEIEMLEEFITPAMYEVGFLWEANKISVADEHLATGVCDFVLTAAVKPRAKTNSSGKTIVLFGAENEEHYLGLKMVAAVFRANGWQVYNMGPNMPIADAIAGVKRWEPDVVGVSTGFARNEERTERYLNRLMAASPKTEIILGGRYSRLHRKFEQDSRQVTVIDRLENVNSWLRQDEKGVRHATS</sequence>
<evidence type="ECO:0000256" key="2">
    <source>
        <dbReference type="ARBA" id="ARBA00023285"/>
    </source>
</evidence>
<dbReference type="SUPFAM" id="SSF47644">
    <property type="entry name" value="Methionine synthase domain"/>
    <property type="match status" value="1"/>
</dbReference>
<comment type="caution">
    <text evidence="4">The sequence shown here is derived from an EMBL/GenBank/DDBJ whole genome shotgun (WGS) entry which is preliminary data.</text>
</comment>
<dbReference type="AlphaFoldDB" id="A0A1H9V1Y2"/>
<dbReference type="InterPro" id="IPR006158">
    <property type="entry name" value="Cobalamin-bd"/>
</dbReference>
<dbReference type="SMART" id="SM01018">
    <property type="entry name" value="B12-binding_2"/>
    <property type="match status" value="1"/>
</dbReference>